<feature type="domain" description="NmrA-like" evidence="1">
    <location>
        <begin position="2"/>
        <end position="230"/>
    </location>
</feature>
<dbReference type="EMBL" id="JAOQJU010000025">
    <property type="protein sequence ID" value="MCU6687694.1"/>
    <property type="molecule type" value="Genomic_DNA"/>
</dbReference>
<comment type="caution">
    <text evidence="2">The sequence shown here is derived from an EMBL/GenBank/DDBJ whole genome shotgun (WGS) entry which is preliminary data.</text>
</comment>
<dbReference type="InterPro" id="IPR008030">
    <property type="entry name" value="NmrA-like"/>
</dbReference>
<evidence type="ECO:0000259" key="1">
    <source>
        <dbReference type="Pfam" id="PF05368"/>
    </source>
</evidence>
<evidence type="ECO:0000313" key="3">
    <source>
        <dbReference type="Proteomes" id="UP001652431"/>
    </source>
</evidence>
<dbReference type="InterPro" id="IPR036291">
    <property type="entry name" value="NAD(P)-bd_dom_sf"/>
</dbReference>
<dbReference type="PANTHER" id="PTHR47129:SF1">
    <property type="entry name" value="NMRA-LIKE DOMAIN-CONTAINING PROTEIN"/>
    <property type="match status" value="1"/>
</dbReference>
<dbReference type="Gene3D" id="3.40.50.720">
    <property type="entry name" value="NAD(P)-binding Rossmann-like Domain"/>
    <property type="match status" value="1"/>
</dbReference>
<dbReference type="RefSeq" id="WP_158371471.1">
    <property type="nucleotide sequence ID" value="NZ_JAOQJU010000025.1"/>
</dbReference>
<evidence type="ECO:0000313" key="2">
    <source>
        <dbReference type="EMBL" id="MCU6687694.1"/>
    </source>
</evidence>
<accession>A0ABT2RRE6</accession>
<proteinExistence type="predicted"/>
<protein>
    <submittedName>
        <fullName evidence="2">NmrA family NAD(P)-binding protein</fullName>
    </submittedName>
</protein>
<dbReference type="Pfam" id="PF05368">
    <property type="entry name" value="NmrA"/>
    <property type="match status" value="1"/>
</dbReference>
<dbReference type="InterPro" id="IPR052718">
    <property type="entry name" value="NmrA-type_oxidoreductase"/>
</dbReference>
<sequence>MKILLNGVDGNFGGKAAAVLLEKWPHENLVFAAPTEKGLEKYKDVDVEKRIADFNDEEGLVKAFTGIDTMVLISMPFVGPKRRAAQKRALDAAVKAGVNRLVYTSIVGAGEPDIDTYEVNDHVWFEAYVKEQPIHYLFLRDSQYAEAMVSNYINAYTNTDNVLANNMADGKMAYISRDDCAVACAYAAMSDWQDRVIDVNGAELLTIGEYIAIANDVTGHDVKYVAISDDEQYAFFDSIGVPRTTDDMWAQTATNFPFCSDGMVTFGRAIRQNQMAVLTDDFEKLTGRKPLTVREIFEHMDDHLIGSRTSTED</sequence>
<reference evidence="2 3" key="1">
    <citation type="journal article" date="2021" name="ISME Commun">
        <title>Automated analysis of genomic sequences facilitates high-throughput and comprehensive description of bacteria.</title>
        <authorList>
            <person name="Hitch T.C.A."/>
        </authorList>
    </citation>
    <scope>NUCLEOTIDE SEQUENCE [LARGE SCALE GENOMIC DNA]</scope>
    <source>
        <strain evidence="2 3">Sanger_03</strain>
    </source>
</reference>
<gene>
    <name evidence="2" type="ORF">OCV99_14365</name>
</gene>
<organism evidence="2 3">
    <name type="scientific">Dorea acetigenes</name>
    <dbReference type="NCBI Taxonomy" id="2981787"/>
    <lineage>
        <taxon>Bacteria</taxon>
        <taxon>Bacillati</taxon>
        <taxon>Bacillota</taxon>
        <taxon>Clostridia</taxon>
        <taxon>Lachnospirales</taxon>
        <taxon>Lachnospiraceae</taxon>
        <taxon>Dorea</taxon>
    </lineage>
</organism>
<keyword evidence="3" id="KW-1185">Reference proteome</keyword>
<name>A0ABT2RRE6_9FIRM</name>
<dbReference type="Proteomes" id="UP001652431">
    <property type="component" value="Unassembled WGS sequence"/>
</dbReference>
<dbReference type="Gene3D" id="3.90.25.10">
    <property type="entry name" value="UDP-galactose 4-epimerase, domain 1"/>
    <property type="match status" value="1"/>
</dbReference>
<dbReference type="SUPFAM" id="SSF51735">
    <property type="entry name" value="NAD(P)-binding Rossmann-fold domains"/>
    <property type="match status" value="1"/>
</dbReference>
<dbReference type="PANTHER" id="PTHR47129">
    <property type="entry name" value="QUINONE OXIDOREDUCTASE 2"/>
    <property type="match status" value="1"/>
</dbReference>